<evidence type="ECO:0000256" key="1">
    <source>
        <dbReference type="SAM" id="Phobius"/>
    </source>
</evidence>
<evidence type="ECO:0000313" key="3">
    <source>
        <dbReference type="Proteomes" id="UP001164439"/>
    </source>
</evidence>
<keyword evidence="1" id="KW-1133">Transmembrane helix</keyword>
<organism evidence="2 3">
    <name type="scientific">Streptomyces cinnabarinus</name>
    <dbReference type="NCBI Taxonomy" id="67287"/>
    <lineage>
        <taxon>Bacteria</taxon>
        <taxon>Bacillati</taxon>
        <taxon>Actinomycetota</taxon>
        <taxon>Actinomycetes</taxon>
        <taxon>Kitasatosporales</taxon>
        <taxon>Streptomycetaceae</taxon>
        <taxon>Streptomyces</taxon>
    </lineage>
</organism>
<accession>A0ABY7KRB1</accession>
<name>A0ABY7KRB1_9ACTN</name>
<keyword evidence="1" id="KW-0812">Transmembrane</keyword>
<evidence type="ECO:0008006" key="4">
    <source>
        <dbReference type="Google" id="ProtNLM"/>
    </source>
</evidence>
<dbReference type="RefSeq" id="WP_269663122.1">
    <property type="nucleotide sequence ID" value="NZ_CP114413.1"/>
</dbReference>
<dbReference type="Proteomes" id="UP001164439">
    <property type="component" value="Chromosome"/>
</dbReference>
<evidence type="ECO:0000313" key="2">
    <source>
        <dbReference type="EMBL" id="WAZ25642.1"/>
    </source>
</evidence>
<sequence>MSRVVLALGFALVTAAGSVWYLPALADLRAGADRPHSRRAGATACLTGWATPAVTAVALLVPESWWAPASVAVAGAAITVGLWIRAAVRHREEARQTARHWAALRHTPPPDRRSHRSARYTFAALLGSGLVAAVALTALQLATGY</sequence>
<keyword evidence="3" id="KW-1185">Reference proteome</keyword>
<reference evidence="2" key="1">
    <citation type="submission" date="2022-12" db="EMBL/GenBank/DDBJ databases">
        <authorList>
            <person name="Ruckert C."/>
            <person name="Busche T."/>
            <person name="Kalinowski J."/>
            <person name="Wittmann C."/>
        </authorList>
    </citation>
    <scope>NUCLEOTIDE SEQUENCE</scope>
    <source>
        <strain evidence="2">DSM 40467</strain>
    </source>
</reference>
<gene>
    <name evidence="2" type="ORF">STRCI_007152</name>
</gene>
<dbReference type="EMBL" id="CP114413">
    <property type="protein sequence ID" value="WAZ25642.1"/>
    <property type="molecule type" value="Genomic_DNA"/>
</dbReference>
<feature type="transmembrane region" description="Helical" evidence="1">
    <location>
        <begin position="122"/>
        <end position="142"/>
    </location>
</feature>
<keyword evidence="1" id="KW-0472">Membrane</keyword>
<feature type="transmembrane region" description="Helical" evidence="1">
    <location>
        <begin position="65"/>
        <end position="84"/>
    </location>
</feature>
<proteinExistence type="predicted"/>
<protein>
    <recommendedName>
        <fullName evidence="4">DUF1772 domain-containing protein</fullName>
    </recommendedName>
</protein>